<dbReference type="Gene3D" id="3.30.1360.120">
    <property type="entry name" value="Probable tRNA modification gtpase trme, domain 1"/>
    <property type="match status" value="1"/>
</dbReference>
<dbReference type="FunCoup" id="A0A067MZ98">
    <property type="interactions" value="259"/>
</dbReference>
<dbReference type="CDD" id="cd14858">
    <property type="entry name" value="TrmE_N"/>
    <property type="match status" value="1"/>
</dbReference>
<evidence type="ECO:0000256" key="2">
    <source>
        <dbReference type="ARBA" id="ARBA00022694"/>
    </source>
</evidence>
<accession>A0A067MZ98</accession>
<dbReference type="InterPro" id="IPR006073">
    <property type="entry name" value="GTP-bd"/>
</dbReference>
<dbReference type="SUPFAM" id="SSF52540">
    <property type="entry name" value="P-loop containing nucleoside triphosphate hydrolases"/>
    <property type="match status" value="1"/>
</dbReference>
<keyword evidence="7" id="KW-1185">Reference proteome</keyword>
<feature type="domain" description="TrmE-type G" evidence="5">
    <location>
        <begin position="337"/>
        <end position="497"/>
    </location>
</feature>
<reference evidence="7" key="1">
    <citation type="journal article" date="2014" name="Proc. Natl. Acad. Sci. U.S.A.">
        <title>Extensive sampling of basidiomycete genomes demonstrates inadequacy of the white-rot/brown-rot paradigm for wood decay fungi.</title>
        <authorList>
            <person name="Riley R."/>
            <person name="Salamov A.A."/>
            <person name="Brown D.W."/>
            <person name="Nagy L.G."/>
            <person name="Floudas D."/>
            <person name="Held B.W."/>
            <person name="Levasseur A."/>
            <person name="Lombard V."/>
            <person name="Morin E."/>
            <person name="Otillar R."/>
            <person name="Lindquist E.A."/>
            <person name="Sun H."/>
            <person name="LaButti K.M."/>
            <person name="Schmutz J."/>
            <person name="Jabbour D."/>
            <person name="Luo H."/>
            <person name="Baker S.E."/>
            <person name="Pisabarro A.G."/>
            <person name="Walton J.D."/>
            <person name="Blanchette R.A."/>
            <person name="Henrissat B."/>
            <person name="Martin F."/>
            <person name="Cullen D."/>
            <person name="Hibbett D.S."/>
            <person name="Grigoriev I.V."/>
        </authorList>
    </citation>
    <scope>NUCLEOTIDE SEQUENCE [LARGE SCALE GENOMIC DNA]</scope>
    <source>
        <strain evidence="7">FD-172 SS1</strain>
    </source>
</reference>
<dbReference type="GO" id="GO:0005739">
    <property type="term" value="C:mitochondrion"/>
    <property type="evidence" value="ECO:0007669"/>
    <property type="project" value="TreeGrafter"/>
</dbReference>
<sequence>MLSLALAARRGTKRTSETRQFLTRSSCLPTKTHWHTLAPSNYSRVSSSRLKYTSTISAAGADITYPTGISNNSAGSKILRRKFHDDAGLVPSPAQRATIYALATPPGKAAIAIIRVSGPAARTVYSRMVRPARRGLPNLPASASPGSGSDLGQPVLTRVGKHKMMERCGVVDCDSGELLDDGMCVFFEGPKSFTTEDTVELYVHSGRAVLAAVLSSLSRVPGTRPAERGEFTRRAFEAGRIDLTEVEGIRDLVEAETEAQRRLAVHAARGTTRARFEEIRAEIIRCLAMVEALIDFGEGEDIEEGVYQQARDLTLNLREKINGHLSDNRRGELVRSGIRIAIFGPPNAGKSSLLNFLVQREAAIVTPLPGTTRDVLELSLDVGGMPVIVCDTAGLRDTTDVVEKIGVERAAKAVEEADVSLCVLSLEDSAGVTEDVRRMLQPSSLVLLNKTDLVPEAAVVDRVQRLGLPAGTTWWAGSVKKDAGMKEFTNGLTKVLKERFCETEDGTEPLITQERHRVHLQRASEYLDAFLETDAHDVVLGAEELRYAAVEIGMVSGMVGVEDVLDVVFGEFCIGK</sequence>
<dbReference type="CDD" id="cd04164">
    <property type="entry name" value="trmE"/>
    <property type="match status" value="1"/>
</dbReference>
<dbReference type="InterPro" id="IPR005225">
    <property type="entry name" value="Small_GTP-bd"/>
</dbReference>
<evidence type="ECO:0000313" key="7">
    <source>
        <dbReference type="Proteomes" id="UP000027195"/>
    </source>
</evidence>
<evidence type="ECO:0000256" key="4">
    <source>
        <dbReference type="ARBA" id="ARBA00023134"/>
    </source>
</evidence>
<dbReference type="PANTHER" id="PTHR42714:SF2">
    <property type="entry name" value="TRNA MODIFICATION GTPASE GTPBP3, MITOCHONDRIAL"/>
    <property type="match status" value="1"/>
</dbReference>
<dbReference type="NCBIfam" id="NF003661">
    <property type="entry name" value="PRK05291.1-3"/>
    <property type="match status" value="1"/>
</dbReference>
<dbReference type="AlphaFoldDB" id="A0A067MZ98"/>
<dbReference type="GO" id="GO:0003924">
    <property type="term" value="F:GTPase activity"/>
    <property type="evidence" value="ECO:0007669"/>
    <property type="project" value="InterPro"/>
</dbReference>
<organism evidence="6 7">
    <name type="scientific">Botryobasidium botryosum (strain FD-172 SS1)</name>
    <dbReference type="NCBI Taxonomy" id="930990"/>
    <lineage>
        <taxon>Eukaryota</taxon>
        <taxon>Fungi</taxon>
        <taxon>Dikarya</taxon>
        <taxon>Basidiomycota</taxon>
        <taxon>Agaricomycotina</taxon>
        <taxon>Agaricomycetes</taxon>
        <taxon>Cantharellales</taxon>
        <taxon>Botryobasidiaceae</taxon>
        <taxon>Botryobasidium</taxon>
    </lineage>
</organism>
<gene>
    <name evidence="6" type="ORF">BOTBODRAFT_183736</name>
</gene>
<dbReference type="InterPro" id="IPR018948">
    <property type="entry name" value="GTP-bd_TrmE_N"/>
</dbReference>
<dbReference type="Proteomes" id="UP000027195">
    <property type="component" value="Unassembled WGS sequence"/>
</dbReference>
<evidence type="ECO:0000256" key="1">
    <source>
        <dbReference type="ARBA" id="ARBA00011043"/>
    </source>
</evidence>
<dbReference type="GO" id="GO:0030488">
    <property type="term" value="P:tRNA methylation"/>
    <property type="evidence" value="ECO:0007669"/>
    <property type="project" value="TreeGrafter"/>
</dbReference>
<dbReference type="Pfam" id="PF10396">
    <property type="entry name" value="TrmE_N"/>
    <property type="match status" value="1"/>
</dbReference>
<dbReference type="InterPro" id="IPR004520">
    <property type="entry name" value="GTPase_MnmE"/>
</dbReference>
<dbReference type="InParanoid" id="A0A067MZ98"/>
<dbReference type="GO" id="GO:0002098">
    <property type="term" value="P:tRNA wobble uridine modification"/>
    <property type="evidence" value="ECO:0007669"/>
    <property type="project" value="TreeGrafter"/>
</dbReference>
<proteinExistence type="inferred from homology"/>
<evidence type="ECO:0000313" key="6">
    <source>
        <dbReference type="EMBL" id="KDQ21083.1"/>
    </source>
</evidence>
<dbReference type="InterPro" id="IPR031168">
    <property type="entry name" value="G_TrmE"/>
</dbReference>
<dbReference type="InterPro" id="IPR027368">
    <property type="entry name" value="MnmE_dom2"/>
</dbReference>
<dbReference type="InterPro" id="IPR025867">
    <property type="entry name" value="MnmE_helical"/>
</dbReference>
<comment type="similarity">
    <text evidence="1">Belongs to the TRAFAC class TrmE-Era-EngA-EngB-Septin-like GTPase superfamily. TrmE GTPase family.</text>
</comment>
<evidence type="ECO:0000259" key="5">
    <source>
        <dbReference type="PROSITE" id="PS51709"/>
    </source>
</evidence>
<dbReference type="HOGENOM" id="CLU_019624_3_1_1"/>
<dbReference type="NCBIfam" id="TIGR00231">
    <property type="entry name" value="small_GTP"/>
    <property type="match status" value="1"/>
</dbReference>
<dbReference type="HAMAP" id="MF_00379">
    <property type="entry name" value="GTPase_MnmE"/>
    <property type="match status" value="1"/>
</dbReference>
<dbReference type="OrthoDB" id="188276at2759"/>
<name>A0A067MZ98_BOTB1</name>
<dbReference type="InterPro" id="IPR027417">
    <property type="entry name" value="P-loop_NTPase"/>
</dbReference>
<dbReference type="Gene3D" id="3.40.50.300">
    <property type="entry name" value="P-loop containing nucleotide triphosphate hydrolases"/>
    <property type="match status" value="1"/>
</dbReference>
<dbReference type="PANTHER" id="PTHR42714">
    <property type="entry name" value="TRNA MODIFICATION GTPASE GTPBP3"/>
    <property type="match status" value="1"/>
</dbReference>
<protein>
    <recommendedName>
        <fullName evidence="5">TrmE-type G domain-containing protein</fullName>
    </recommendedName>
</protein>
<dbReference type="STRING" id="930990.A0A067MZ98"/>
<keyword evidence="2" id="KW-0819">tRNA processing</keyword>
<dbReference type="PROSITE" id="PS51709">
    <property type="entry name" value="G_TRME"/>
    <property type="match status" value="1"/>
</dbReference>
<dbReference type="GO" id="GO:0005525">
    <property type="term" value="F:GTP binding"/>
    <property type="evidence" value="ECO:0007669"/>
    <property type="project" value="UniProtKB-KW"/>
</dbReference>
<dbReference type="Pfam" id="PF12631">
    <property type="entry name" value="MnmE_helical"/>
    <property type="match status" value="1"/>
</dbReference>
<dbReference type="Pfam" id="PF01926">
    <property type="entry name" value="MMR_HSR1"/>
    <property type="match status" value="1"/>
</dbReference>
<keyword evidence="3" id="KW-0547">Nucleotide-binding</keyword>
<keyword evidence="4" id="KW-0342">GTP-binding</keyword>
<dbReference type="SUPFAM" id="SSF116878">
    <property type="entry name" value="TrmE connector domain"/>
    <property type="match status" value="1"/>
</dbReference>
<dbReference type="Gene3D" id="1.20.120.430">
    <property type="entry name" value="tRNA modification GTPase MnmE domain 2"/>
    <property type="match status" value="1"/>
</dbReference>
<dbReference type="EMBL" id="KL198017">
    <property type="protein sequence ID" value="KDQ21083.1"/>
    <property type="molecule type" value="Genomic_DNA"/>
</dbReference>
<evidence type="ECO:0000256" key="3">
    <source>
        <dbReference type="ARBA" id="ARBA00022741"/>
    </source>
</evidence>
<dbReference type="InterPro" id="IPR027266">
    <property type="entry name" value="TrmE/GcvT-like"/>
</dbReference>